<protein>
    <recommendedName>
        <fullName evidence="1">Reverse transcriptase domain-containing protein</fullName>
    </recommendedName>
</protein>
<dbReference type="Pfam" id="PF00078">
    <property type="entry name" value="RVT_1"/>
    <property type="match status" value="1"/>
</dbReference>
<organism evidence="2 3">
    <name type="scientific">Diabrotica balteata</name>
    <name type="common">Banded cucumber beetle</name>
    <dbReference type="NCBI Taxonomy" id="107213"/>
    <lineage>
        <taxon>Eukaryota</taxon>
        <taxon>Metazoa</taxon>
        <taxon>Ecdysozoa</taxon>
        <taxon>Arthropoda</taxon>
        <taxon>Hexapoda</taxon>
        <taxon>Insecta</taxon>
        <taxon>Pterygota</taxon>
        <taxon>Neoptera</taxon>
        <taxon>Endopterygota</taxon>
        <taxon>Coleoptera</taxon>
        <taxon>Polyphaga</taxon>
        <taxon>Cucujiformia</taxon>
        <taxon>Chrysomeloidea</taxon>
        <taxon>Chrysomelidae</taxon>
        <taxon>Galerucinae</taxon>
        <taxon>Diabroticina</taxon>
        <taxon>Diabroticites</taxon>
        <taxon>Diabrotica</taxon>
    </lineage>
</organism>
<dbReference type="OrthoDB" id="6756318at2759"/>
<accession>A0A9N9T3V1</accession>
<proteinExistence type="predicted"/>
<reference evidence="2" key="1">
    <citation type="submission" date="2022-01" db="EMBL/GenBank/DDBJ databases">
        <authorList>
            <person name="King R."/>
        </authorList>
    </citation>
    <scope>NUCLEOTIDE SEQUENCE</scope>
</reference>
<dbReference type="PANTHER" id="PTHR47027:SF29">
    <property type="entry name" value="C2H2-TYPE DOMAIN-CONTAINING PROTEIN"/>
    <property type="match status" value="1"/>
</dbReference>
<dbReference type="PANTHER" id="PTHR47027">
    <property type="entry name" value="REVERSE TRANSCRIPTASE DOMAIN-CONTAINING PROTEIN"/>
    <property type="match status" value="1"/>
</dbReference>
<sequence>MGVRQWELLTQDRQTWKAIETKTIIKVYEGTKSIQINRGVKQGDTISRKPFSQALEDTYKRLEWEEKGITICGQRLNHLRYADDIVLITDKKEELFEMMKELDIEAGKIGLNMNYSKTKTITNTAEDITMRIGQDEIEQGISIDEKIFNHLRYADDIVLITDNLGEARVMLQQLQQVYRTPGYKTRIAYTRTDCHLEKCHTFQYYCHHCPDPNKDNFNIQAVRRICQPCYYL</sequence>
<evidence type="ECO:0000313" key="3">
    <source>
        <dbReference type="Proteomes" id="UP001153709"/>
    </source>
</evidence>
<feature type="domain" description="Reverse transcriptase" evidence="1">
    <location>
        <begin position="16"/>
        <end position="122"/>
    </location>
</feature>
<dbReference type="Proteomes" id="UP001153709">
    <property type="component" value="Chromosome 4"/>
</dbReference>
<dbReference type="EMBL" id="OU898279">
    <property type="protein sequence ID" value="CAG9833672.1"/>
    <property type="molecule type" value="Genomic_DNA"/>
</dbReference>
<evidence type="ECO:0000259" key="1">
    <source>
        <dbReference type="Pfam" id="PF00078"/>
    </source>
</evidence>
<gene>
    <name evidence="2" type="ORF">DIABBA_LOCUS7055</name>
</gene>
<evidence type="ECO:0000313" key="2">
    <source>
        <dbReference type="EMBL" id="CAG9833672.1"/>
    </source>
</evidence>
<dbReference type="AlphaFoldDB" id="A0A9N9T3V1"/>
<keyword evidence="3" id="KW-1185">Reference proteome</keyword>
<name>A0A9N9T3V1_DIABA</name>
<dbReference type="InterPro" id="IPR000477">
    <property type="entry name" value="RT_dom"/>
</dbReference>